<organism evidence="5 6">
    <name type="scientific">Novosphingobium resinovorum</name>
    <dbReference type="NCBI Taxonomy" id="158500"/>
    <lineage>
        <taxon>Bacteria</taxon>
        <taxon>Pseudomonadati</taxon>
        <taxon>Pseudomonadota</taxon>
        <taxon>Alphaproteobacteria</taxon>
        <taxon>Sphingomonadales</taxon>
        <taxon>Sphingomonadaceae</taxon>
        <taxon>Novosphingobium</taxon>
    </lineage>
</organism>
<dbReference type="SUPFAM" id="SSF55816">
    <property type="entry name" value="5'-nucleotidase (syn. UDP-sugar hydrolase), C-terminal domain"/>
    <property type="match status" value="1"/>
</dbReference>
<dbReference type="PANTHER" id="PTHR11575:SF42">
    <property type="entry name" value="SULFUR OXIDATION PROTEIN SOXB"/>
    <property type="match status" value="1"/>
</dbReference>
<protein>
    <submittedName>
        <fullName evidence="5">Bifunctional metallophosphatase/5'-nucleotidase</fullName>
    </submittedName>
</protein>
<feature type="domain" description="5'-Nucleotidase C-terminal" evidence="4">
    <location>
        <begin position="309"/>
        <end position="433"/>
    </location>
</feature>
<name>A0A1D8AG42_9SPHN</name>
<accession>A0A1D8AG42</accession>
<dbReference type="InterPro" id="IPR006179">
    <property type="entry name" value="5_nucleotidase/apyrase"/>
</dbReference>
<keyword evidence="1" id="KW-0732">Signal</keyword>
<dbReference type="PRINTS" id="PR01607">
    <property type="entry name" value="APYRASEFAMLY"/>
</dbReference>
<dbReference type="Gene3D" id="3.90.780.10">
    <property type="entry name" value="5'-Nucleotidase, C-terminal domain"/>
    <property type="match status" value="1"/>
</dbReference>
<dbReference type="InterPro" id="IPR036907">
    <property type="entry name" value="5'-Nucleotdase_C_sf"/>
</dbReference>
<evidence type="ECO:0000256" key="2">
    <source>
        <dbReference type="RuleBase" id="RU362119"/>
    </source>
</evidence>
<dbReference type="RefSeq" id="WP_069710271.1">
    <property type="nucleotide sequence ID" value="NZ_CP017078.1"/>
</dbReference>
<keyword evidence="2" id="KW-0547">Nucleotide-binding</keyword>
<dbReference type="GO" id="GO:0030288">
    <property type="term" value="C:outer membrane-bounded periplasmic space"/>
    <property type="evidence" value="ECO:0007669"/>
    <property type="project" value="TreeGrafter"/>
</dbReference>
<evidence type="ECO:0000256" key="1">
    <source>
        <dbReference type="ARBA" id="ARBA00022729"/>
    </source>
</evidence>
<dbReference type="GO" id="GO:0016787">
    <property type="term" value="F:hydrolase activity"/>
    <property type="evidence" value="ECO:0007669"/>
    <property type="project" value="UniProtKB-KW"/>
</dbReference>
<dbReference type="SUPFAM" id="SSF56300">
    <property type="entry name" value="Metallo-dependent phosphatases"/>
    <property type="match status" value="1"/>
</dbReference>
<evidence type="ECO:0000259" key="4">
    <source>
        <dbReference type="Pfam" id="PF02872"/>
    </source>
</evidence>
<keyword evidence="2" id="KW-0378">Hydrolase</keyword>
<sequence>MTQLTFLQINDLHGYALPHHEMVRDEGGAWTFAELGGIARIAGLFASVRDERPGGVIALDNGDTFHGTHLAVASRGRALVPAMNALALDAMAVHWEFAYGPEGVCDLAKLLDCPVLAINCHRQADDQLLFPPYRIVERSGLRVAIIGLACPIVDKTMPASFSAGVYFTIGNRELPRWIAHVRQEEKADLVVVLSHLGFPQDVKLAGEVDGVDVLVSGHTHNRMDEAIVVNGTVIFQSGCHGSFVGRLDVEIKEGKVASHRHQLIPVDASLAEQPEVVDLIDSAIRNEPTDLSQTVGQITAALHRYAMLSSTMDDVLLEAIAEAAGTRIAFSNGWRYGAPIPPGPVTVNDLWNIIPTNPPVSVVELTGAEIVEMLEANLERTFAADPYEQMGGYVKRMRGVKMYFKAENPPGHRIDRLFVEGERVDPLKSYVAAFVTAQGVPAKFGHNRRNLEIRAVDALRGLFERRRTVTPDPTPTVFEI</sequence>
<gene>
    <name evidence="5" type="ORF">BES08_29760</name>
</gene>
<evidence type="ECO:0000259" key="3">
    <source>
        <dbReference type="Pfam" id="PF00149"/>
    </source>
</evidence>
<comment type="similarity">
    <text evidence="2">Belongs to the 5'-nucleotidase family.</text>
</comment>
<dbReference type="PANTHER" id="PTHR11575">
    <property type="entry name" value="5'-NUCLEOTIDASE-RELATED"/>
    <property type="match status" value="1"/>
</dbReference>
<evidence type="ECO:0000313" key="6">
    <source>
        <dbReference type="Proteomes" id="UP000094626"/>
    </source>
</evidence>
<geneLocation type="plasmid" evidence="5 6">
    <name>pSA3</name>
</geneLocation>
<dbReference type="AlphaFoldDB" id="A0A1D8AG42"/>
<reference evidence="6" key="1">
    <citation type="journal article" date="2017" name="J. Biotechnol.">
        <title>Complete genome sequence of Novosphingobium resinovorum SA1, a versatile xenobiotic-degrading bacterium capable of utilizing sulfanilic acid.</title>
        <authorList>
            <person name="Hegedus B."/>
            <person name="Kos P.B."/>
            <person name="Balint B."/>
            <person name="Maroti G."/>
            <person name="Gan H.M."/>
            <person name="Perei K."/>
            <person name="Rakhely G."/>
        </authorList>
    </citation>
    <scope>NUCLEOTIDE SEQUENCE [LARGE SCALE GENOMIC DNA]</scope>
    <source>
        <strain evidence="6">SA1</strain>
    </source>
</reference>
<proteinExistence type="inferred from homology"/>
<dbReference type="KEGG" id="nre:BES08_29760"/>
<dbReference type="InterPro" id="IPR004843">
    <property type="entry name" value="Calcineurin-like_PHP"/>
</dbReference>
<keyword evidence="5" id="KW-0614">Plasmid</keyword>
<dbReference type="InterPro" id="IPR029052">
    <property type="entry name" value="Metallo-depent_PP-like"/>
</dbReference>
<dbReference type="Pfam" id="PF02872">
    <property type="entry name" value="5_nucleotid_C"/>
    <property type="match status" value="1"/>
</dbReference>
<dbReference type="Proteomes" id="UP000094626">
    <property type="component" value="Plasmid pSA3"/>
</dbReference>
<evidence type="ECO:0000313" key="5">
    <source>
        <dbReference type="EMBL" id="AOR81078.1"/>
    </source>
</evidence>
<dbReference type="Gene3D" id="3.60.21.10">
    <property type="match status" value="1"/>
</dbReference>
<keyword evidence="6" id="KW-1185">Reference proteome</keyword>
<dbReference type="GO" id="GO:0000166">
    <property type="term" value="F:nucleotide binding"/>
    <property type="evidence" value="ECO:0007669"/>
    <property type="project" value="UniProtKB-KW"/>
</dbReference>
<dbReference type="EMBL" id="CP017078">
    <property type="protein sequence ID" value="AOR81078.1"/>
    <property type="molecule type" value="Genomic_DNA"/>
</dbReference>
<dbReference type="GO" id="GO:0009166">
    <property type="term" value="P:nucleotide catabolic process"/>
    <property type="evidence" value="ECO:0007669"/>
    <property type="project" value="InterPro"/>
</dbReference>
<dbReference type="InterPro" id="IPR008334">
    <property type="entry name" value="5'-Nucleotdase_C"/>
</dbReference>
<dbReference type="Pfam" id="PF00149">
    <property type="entry name" value="Metallophos"/>
    <property type="match status" value="1"/>
</dbReference>
<feature type="domain" description="Calcineurin-like phosphoesterase" evidence="3">
    <location>
        <begin position="5"/>
        <end position="221"/>
    </location>
</feature>
<dbReference type="OrthoDB" id="9803927at2"/>